<dbReference type="AlphaFoldDB" id="A0AA45WY11"/>
<evidence type="ECO:0000313" key="3">
    <source>
        <dbReference type="Proteomes" id="UP001158066"/>
    </source>
</evidence>
<dbReference type="InterPro" id="IPR012340">
    <property type="entry name" value="NA-bd_OB-fold"/>
</dbReference>
<evidence type="ECO:0000256" key="1">
    <source>
        <dbReference type="SAM" id="Phobius"/>
    </source>
</evidence>
<proteinExistence type="predicted"/>
<keyword evidence="1" id="KW-0812">Transmembrane</keyword>
<dbReference type="RefSeq" id="WP_283410087.1">
    <property type="nucleotide sequence ID" value="NZ_FXUF01000012.1"/>
</dbReference>
<accession>A0AA45WY11</accession>
<evidence type="ECO:0000313" key="2">
    <source>
        <dbReference type="EMBL" id="SMP64957.1"/>
    </source>
</evidence>
<dbReference type="Gene3D" id="2.40.50.140">
    <property type="entry name" value="Nucleic acid-binding proteins"/>
    <property type="match status" value="1"/>
</dbReference>
<dbReference type="Proteomes" id="UP001158066">
    <property type="component" value="Unassembled WGS sequence"/>
</dbReference>
<keyword evidence="3" id="KW-1185">Reference proteome</keyword>
<protein>
    <recommendedName>
        <fullName evidence="4">NfeD-like C-terminal domain-containing protein</fullName>
    </recommendedName>
</protein>
<gene>
    <name evidence="2" type="ORF">SAMN06296020_11241</name>
</gene>
<keyword evidence="1" id="KW-1133">Transmembrane helix</keyword>
<feature type="transmembrane region" description="Helical" evidence="1">
    <location>
        <begin position="70"/>
        <end position="89"/>
    </location>
</feature>
<feature type="transmembrane region" description="Helical" evidence="1">
    <location>
        <begin position="14"/>
        <end position="37"/>
    </location>
</feature>
<name>A0AA45WY11_9CLOT</name>
<feature type="transmembrane region" description="Helical" evidence="1">
    <location>
        <begin position="95"/>
        <end position="116"/>
    </location>
</feature>
<sequence>MIDWLTEVLAFDRVYWYLAIPFTVLLAIQLVATFVGIGGEGGLDGGEDGLDLGEDGDFEPGFQLFTVRNFITFFAVFGWAGITFSNAGLGQFATILLSTILGIIVLLIVSALFYFITKLADSGTMDIQRAKGVTGEVYLRIPAKRKGMGKVSIKLQGSLRELDAMTDEDDVITTGNMVVVKDVISNGILLVEKMNKEDA</sequence>
<dbReference type="EMBL" id="FXUF01000012">
    <property type="protein sequence ID" value="SMP64957.1"/>
    <property type="molecule type" value="Genomic_DNA"/>
</dbReference>
<organism evidence="2 3">
    <name type="scientific">Anoxynatronum buryatiense</name>
    <dbReference type="NCBI Taxonomy" id="489973"/>
    <lineage>
        <taxon>Bacteria</taxon>
        <taxon>Bacillati</taxon>
        <taxon>Bacillota</taxon>
        <taxon>Clostridia</taxon>
        <taxon>Eubacteriales</taxon>
        <taxon>Clostridiaceae</taxon>
        <taxon>Anoxynatronum</taxon>
    </lineage>
</organism>
<reference evidence="2" key="1">
    <citation type="submission" date="2017-05" db="EMBL/GenBank/DDBJ databases">
        <authorList>
            <person name="Varghese N."/>
            <person name="Submissions S."/>
        </authorList>
    </citation>
    <scope>NUCLEOTIDE SEQUENCE</scope>
    <source>
        <strain evidence="2">Su22</strain>
    </source>
</reference>
<keyword evidence="1" id="KW-0472">Membrane</keyword>
<evidence type="ECO:0008006" key="4">
    <source>
        <dbReference type="Google" id="ProtNLM"/>
    </source>
</evidence>
<comment type="caution">
    <text evidence="2">The sequence shown here is derived from an EMBL/GenBank/DDBJ whole genome shotgun (WGS) entry which is preliminary data.</text>
</comment>